<dbReference type="RefSeq" id="WP_239676736.1">
    <property type="nucleotide sequence ID" value="NZ_CP070499.1"/>
</dbReference>
<gene>
    <name evidence="2" type="ORF">JQS43_24505</name>
</gene>
<evidence type="ECO:0000313" key="2">
    <source>
        <dbReference type="EMBL" id="QSB14593.1"/>
    </source>
</evidence>
<dbReference type="InterPro" id="IPR051678">
    <property type="entry name" value="AGP_Transferase"/>
</dbReference>
<proteinExistence type="predicted"/>
<name>A0A895YGS0_9ACTN</name>
<keyword evidence="3" id="KW-1185">Reference proteome</keyword>
<dbReference type="KEGG" id="nhy:JQS43_24505"/>
<protein>
    <submittedName>
        <fullName evidence="2">Aminoglycoside phosphotransferase family protein</fullName>
    </submittedName>
</protein>
<dbReference type="SUPFAM" id="SSF56112">
    <property type="entry name" value="Protein kinase-like (PK-like)"/>
    <property type="match status" value="1"/>
</dbReference>
<organism evidence="2 3">
    <name type="scientific">Natronosporangium hydrolyticum</name>
    <dbReference type="NCBI Taxonomy" id="2811111"/>
    <lineage>
        <taxon>Bacteria</taxon>
        <taxon>Bacillati</taxon>
        <taxon>Actinomycetota</taxon>
        <taxon>Actinomycetes</taxon>
        <taxon>Micromonosporales</taxon>
        <taxon>Micromonosporaceae</taxon>
        <taxon>Natronosporangium</taxon>
    </lineage>
</organism>
<accession>A0A895YGS0</accession>
<evidence type="ECO:0000313" key="3">
    <source>
        <dbReference type="Proteomes" id="UP000662857"/>
    </source>
</evidence>
<dbReference type="PANTHER" id="PTHR21310">
    <property type="entry name" value="AMINOGLYCOSIDE PHOSPHOTRANSFERASE-RELATED-RELATED"/>
    <property type="match status" value="1"/>
</dbReference>
<dbReference type="Pfam" id="PF01636">
    <property type="entry name" value="APH"/>
    <property type="match status" value="1"/>
</dbReference>
<feature type="domain" description="Aminoglycoside phosphotransferase" evidence="1">
    <location>
        <begin position="42"/>
        <end position="248"/>
    </location>
</feature>
<dbReference type="Gene3D" id="3.90.1200.10">
    <property type="match status" value="1"/>
</dbReference>
<evidence type="ECO:0000259" key="1">
    <source>
        <dbReference type="Pfam" id="PF01636"/>
    </source>
</evidence>
<dbReference type="EMBL" id="CP070499">
    <property type="protein sequence ID" value="QSB14593.1"/>
    <property type="molecule type" value="Genomic_DNA"/>
</dbReference>
<dbReference type="Proteomes" id="UP000662857">
    <property type="component" value="Chromosome"/>
</dbReference>
<dbReference type="InterPro" id="IPR002575">
    <property type="entry name" value="Aminoglycoside_PTrfase"/>
</dbReference>
<reference evidence="2" key="1">
    <citation type="submission" date="2021-02" db="EMBL/GenBank/DDBJ databases">
        <title>Natrosporangium hydrolyticum gen. nov., sp. nov, a haloalkaliphilic actinobacterium from a soda solonchak soil.</title>
        <authorList>
            <person name="Sorokin D.Y."/>
            <person name="Khijniak T.V."/>
            <person name="Zakharycheva A.P."/>
            <person name="Boueva O.V."/>
            <person name="Ariskina E.V."/>
            <person name="Hahnke R.L."/>
            <person name="Bunk B."/>
            <person name="Sproer C."/>
            <person name="Schumann P."/>
            <person name="Evtushenko L.I."/>
            <person name="Kublanov I.V."/>
        </authorList>
    </citation>
    <scope>NUCLEOTIDE SEQUENCE</scope>
    <source>
        <strain evidence="2">DSM 106523</strain>
    </source>
</reference>
<dbReference type="InterPro" id="IPR011009">
    <property type="entry name" value="Kinase-like_dom_sf"/>
</dbReference>
<dbReference type="PANTHER" id="PTHR21310:SF40">
    <property type="entry name" value="AMINOGLYCOSIDE PHOSPHOTRANSFERASE DOMAIN-CONTAINING PROTEIN-RELATED"/>
    <property type="match status" value="1"/>
</dbReference>
<sequence>MWEQRAMSAARRAATARGLDSGGSRMVRVGENAVVHLSAAGVMAKVVPDEGLIELVRHELAVAQWLASADVPVMQPVAEEPVIIDGCVVALWEYLPEARSADLITLARFLRRLHAAPIPDSPALPSVQPFSRLQERLTSAVTLNAADRSFLAALGNQLSEQWKQATFDLPTTVVHGDAHMDNLLVTDGADGRLAFVDLEHVAVGPPEWDLTLTALYYECGWFTADQYRSFTGEYGFDVRMSAAWPVLRGIRMLRMTTWLAQTAADYPERQAQLEHRIASLRDDSAPAGWTGF</sequence>
<dbReference type="AlphaFoldDB" id="A0A895YGS0"/>